<feature type="compositionally biased region" description="Polar residues" evidence="1">
    <location>
        <begin position="409"/>
        <end position="418"/>
    </location>
</feature>
<dbReference type="Gene3D" id="1.10.10.750">
    <property type="entry name" value="Ypt/Rab-GAP domain of gyp1p, domain 1"/>
    <property type="match status" value="1"/>
</dbReference>
<feature type="compositionally biased region" description="Polar residues" evidence="1">
    <location>
        <begin position="77"/>
        <end position="98"/>
    </location>
</feature>
<evidence type="ECO:0000313" key="4">
    <source>
        <dbReference type="Proteomes" id="UP000091967"/>
    </source>
</evidence>
<evidence type="ECO:0000313" key="3">
    <source>
        <dbReference type="EMBL" id="OBS21577.1"/>
    </source>
</evidence>
<feature type="region of interest" description="Disordered" evidence="1">
    <location>
        <begin position="1"/>
        <end position="329"/>
    </location>
</feature>
<feature type="compositionally biased region" description="Polar residues" evidence="1">
    <location>
        <begin position="507"/>
        <end position="526"/>
    </location>
</feature>
<feature type="compositionally biased region" description="Acidic residues" evidence="1">
    <location>
        <begin position="1115"/>
        <end position="1126"/>
    </location>
</feature>
<dbReference type="Pfam" id="PF22874">
    <property type="entry name" value="SBE2_M"/>
    <property type="match status" value="1"/>
</dbReference>
<dbReference type="Pfam" id="PF00566">
    <property type="entry name" value="RabGAP-TBC"/>
    <property type="match status" value="1"/>
</dbReference>
<organism evidence="3 4">
    <name type="scientific">Fusarium poae</name>
    <dbReference type="NCBI Taxonomy" id="36050"/>
    <lineage>
        <taxon>Eukaryota</taxon>
        <taxon>Fungi</taxon>
        <taxon>Dikarya</taxon>
        <taxon>Ascomycota</taxon>
        <taxon>Pezizomycotina</taxon>
        <taxon>Sordariomycetes</taxon>
        <taxon>Hypocreomycetidae</taxon>
        <taxon>Hypocreales</taxon>
        <taxon>Nectriaceae</taxon>
        <taxon>Fusarium</taxon>
    </lineage>
</organism>
<dbReference type="InterPro" id="IPR050302">
    <property type="entry name" value="Rab_GAP_TBC_domain"/>
</dbReference>
<dbReference type="FunFam" id="1.10.8.270:FF:000034">
    <property type="entry name" value="TBC (Tre-2/Bub2/Cdc16) domain family"/>
    <property type="match status" value="1"/>
</dbReference>
<feature type="compositionally biased region" description="Basic and acidic residues" evidence="1">
    <location>
        <begin position="375"/>
        <end position="391"/>
    </location>
</feature>
<dbReference type="Gene3D" id="1.10.8.270">
    <property type="entry name" value="putative rabgap domain of human tbc1 domain family member 14 like domains"/>
    <property type="match status" value="1"/>
</dbReference>
<feature type="compositionally biased region" description="Basic residues" evidence="1">
    <location>
        <begin position="738"/>
        <end position="757"/>
    </location>
</feature>
<dbReference type="InterPro" id="IPR035969">
    <property type="entry name" value="Rab-GAP_TBC_sf"/>
</dbReference>
<dbReference type="PANTHER" id="PTHR47219">
    <property type="entry name" value="RAB GTPASE-ACTIVATING PROTEIN 1-LIKE"/>
    <property type="match status" value="1"/>
</dbReference>
<feature type="compositionally biased region" description="Polar residues" evidence="1">
    <location>
        <begin position="242"/>
        <end position="269"/>
    </location>
</feature>
<feature type="compositionally biased region" description="Polar residues" evidence="1">
    <location>
        <begin position="1056"/>
        <end position="1070"/>
    </location>
</feature>
<gene>
    <name evidence="3" type="ORF">FPOA_07913</name>
</gene>
<feature type="compositionally biased region" description="Polar residues" evidence="1">
    <location>
        <begin position="1031"/>
        <end position="1047"/>
    </location>
</feature>
<feature type="compositionally biased region" description="Polar residues" evidence="1">
    <location>
        <begin position="570"/>
        <end position="581"/>
    </location>
</feature>
<feature type="compositionally biased region" description="Polar residues" evidence="1">
    <location>
        <begin position="28"/>
        <end position="41"/>
    </location>
</feature>
<dbReference type="STRING" id="36050.A0A1B8AM67"/>
<feature type="compositionally biased region" description="Low complexity" evidence="1">
    <location>
        <begin position="226"/>
        <end position="241"/>
    </location>
</feature>
<dbReference type="Proteomes" id="UP000091967">
    <property type="component" value="Unassembled WGS sequence"/>
</dbReference>
<feature type="compositionally biased region" description="Polar residues" evidence="1">
    <location>
        <begin position="865"/>
        <end position="881"/>
    </location>
</feature>
<dbReference type="PANTHER" id="PTHR47219:SF15">
    <property type="entry name" value="TBC1 DOMAIN FAMILY MEMBER 12 ISOFORM X1"/>
    <property type="match status" value="1"/>
</dbReference>
<dbReference type="GO" id="GO:0031267">
    <property type="term" value="F:small GTPase binding"/>
    <property type="evidence" value="ECO:0007669"/>
    <property type="project" value="TreeGrafter"/>
</dbReference>
<feature type="compositionally biased region" description="Low complexity" evidence="1">
    <location>
        <begin position="955"/>
        <end position="964"/>
    </location>
</feature>
<feature type="region of interest" description="Disordered" evidence="1">
    <location>
        <begin position="738"/>
        <end position="817"/>
    </location>
</feature>
<feature type="compositionally biased region" description="Polar residues" evidence="1">
    <location>
        <begin position="1176"/>
        <end position="1198"/>
    </location>
</feature>
<feature type="compositionally biased region" description="Polar residues" evidence="1">
    <location>
        <begin position="196"/>
        <end position="205"/>
    </location>
</feature>
<accession>A0A1B8AM67</accession>
<dbReference type="Gene3D" id="1.10.472.80">
    <property type="entry name" value="Ypt/Rab-GAP domain of gyp1p, domain 3"/>
    <property type="match status" value="1"/>
</dbReference>
<dbReference type="EMBL" id="LYXU01000003">
    <property type="protein sequence ID" value="OBS21577.1"/>
    <property type="molecule type" value="Genomic_DNA"/>
</dbReference>
<feature type="region of interest" description="Disordered" evidence="1">
    <location>
        <begin position="354"/>
        <end position="597"/>
    </location>
</feature>
<feature type="region of interest" description="Disordered" evidence="1">
    <location>
        <begin position="859"/>
        <end position="901"/>
    </location>
</feature>
<feature type="region of interest" description="Disordered" evidence="1">
    <location>
        <begin position="996"/>
        <end position="1198"/>
    </location>
</feature>
<feature type="compositionally biased region" description="Basic residues" evidence="1">
    <location>
        <begin position="1"/>
        <end position="11"/>
    </location>
</feature>
<protein>
    <recommendedName>
        <fullName evidence="2">Rab-GAP TBC domain-containing protein</fullName>
    </recommendedName>
</protein>
<evidence type="ECO:0000259" key="2">
    <source>
        <dbReference type="PROSITE" id="PS50086"/>
    </source>
</evidence>
<name>A0A1B8AM67_FUSPO</name>
<feature type="compositionally biased region" description="Basic residues" evidence="1">
    <location>
        <begin position="154"/>
        <end position="170"/>
    </location>
</feature>
<feature type="compositionally biased region" description="Basic and acidic residues" evidence="1">
    <location>
        <begin position="42"/>
        <end position="56"/>
    </location>
</feature>
<keyword evidence="4" id="KW-1185">Reference proteome</keyword>
<dbReference type="GO" id="GO:0005096">
    <property type="term" value="F:GTPase activator activity"/>
    <property type="evidence" value="ECO:0007669"/>
    <property type="project" value="TreeGrafter"/>
</dbReference>
<sequence>MPLKQPRKRKSVASQTTPQRRRRGAKTIPSTPISQPMSSSQAEKKYRVNGRNERITETPQANEIRAMGNKGQRTPKRTTQLAQATSPSTPFEVSSAESSDSDCKIDKVLPSPKRKLVAASPRGRPAKRAKMERSNAQSSDDGSDCVIEKVLPSPKRRQVLQGKARIKRRRVGDSLDSPVCIESDVDSDVEDVNSLPEPTQTQTQAPDEPRAHSPDIMDALEAWLDGPQSGGAASEAAQQASTPDIGSSPPNMPFSTAPEQPIQSSSSMESPGRKVQTRESHREASPSPASDLENKTPPSTYKLQPVYSGKNLQETHTPGTPSQFRPHHRDSLIGLKSILKRSSEKPACEFIEISSFPDISPLSGDDHAVSSPTERIQDSKHQAKMIHDETIFTHPPPARKLTLADLRSKSWTPSQPKNASRPLTPLPKPSSWLRQKKELKPLSSIADDTAAEDAASDQGTPSKPPTERVNRTTQKMIKVEPQGSGEDDSGDERPIQIEKLLKPGSIKQETPSKLPTQPAMRQTQKSVKAEKQCVTDTGAAKTRRHKLAKQLKQSAERQFTNPKPLFGKTQRPTGIDEQNFSDGEESEGERRKRLEEKQLVPVSNPHWTKPLFPGKEVMPQVIRDSVSEHAIKPTVASFEKKSAAGQGFTFKNNDPNQKYNWDVDWNIDKTLSKRESRAVASELEHRGIKTEKQYSNFWYNLTMKISSIAGSPVPLFTAKKKALETVVEEAMRNAKQRKACKSAKVTKTKHKKTKNRSRIVQEVLTASNADEEKREKKRKKREKKIKKLPQGVDAFLIPGDTDEEGKSSSDDTDSDYDGEDLMAKYDFIWPGYLVIDSYPGNLETALLLLAHNNGYRQIDKGKPSTALSNKNRSESTLNSNRPYHKPRPSTKPIHTPNTCTNQSLQHENCILEGPRAIRHSPLVQSFSAPPSDATMIRTLDINSVLPSPDSPPGMTTSKSSKTSSFQSYDSDDASVMADIGHFEEIGLDDDSVTLKSPSKVDVRPSLPKAHSSRSLVAGKTASKARPPFPTLETNVYTSNPRSTNLSALTEPLSATRPKTLTSPSSASLTFNRRRSPSPASSLNPRDPRDPSFPSKPRRSSWQTARERKSFTDLERECDEDDGDDIPDGMFLDNVPLSPRPMQERTPSRPPSTSPSPNRSKERVRSVGNGTPAVAQASGSLRSPTWKTDTPRSPAQTRAQSWNAALAELNAEAKTLTEKLEEHADEMVEQHIKRPANQRPNTWNASRRSADMYEKKQRVKSTPELPPLRKTNIMIDPLPVSKEKEAVLSRTRPSWLPPKDPAEERRHLKEYQKMMAASAKAEERREASRRAKIEGRDSTADNLMQIWERDVIPRWNEAIRERRTRELWWKGIAPRSRGVIWGRAIGNELGLSETSFKAALARAQEIEARVKDDKGDAEDARRARWFQEIRKDASDNTWPDLRIFDVEGPLHQSLVDVLSAYAMYRSDIGYVRGCNTIAALLLLNLPDVPSAFVALANVLNRPLPLSFYTGDPGAQASAFNLAMQTLSIKSAPLHAHLTKKIPTAELEQSLSGILTAVFTQHLAIDEAARLWDVYVFEGDALLIRATVALLLSREMTLLGAKTAEEVKTILNERNAKVSAARVAGEVGAEDKFMMSVREAGKA</sequence>
<dbReference type="InterPro" id="IPR053949">
    <property type="entry name" value="SBE2/SBE22_M"/>
</dbReference>
<feature type="compositionally biased region" description="Polar residues" evidence="1">
    <location>
        <begin position="310"/>
        <end position="323"/>
    </location>
</feature>
<feature type="compositionally biased region" description="Basic and acidic residues" evidence="1">
    <location>
        <begin position="588"/>
        <end position="597"/>
    </location>
</feature>
<dbReference type="SMART" id="SM00164">
    <property type="entry name" value="TBC"/>
    <property type="match status" value="1"/>
</dbReference>
<proteinExistence type="predicted"/>
<feature type="region of interest" description="Disordered" evidence="1">
    <location>
        <begin position="942"/>
        <end position="969"/>
    </location>
</feature>
<comment type="caution">
    <text evidence="3">The sequence shown here is derived from an EMBL/GenBank/DDBJ whole genome shotgun (WGS) entry which is preliminary data.</text>
</comment>
<dbReference type="FunFam" id="1.10.10.750:FF:000013">
    <property type="entry name" value="Similar to TBC domain protein"/>
    <property type="match status" value="1"/>
</dbReference>
<feature type="compositionally biased region" description="Polar residues" evidence="1">
    <location>
        <begin position="1237"/>
        <end position="1246"/>
    </location>
</feature>
<feature type="compositionally biased region" description="Basic residues" evidence="1">
    <location>
        <begin position="775"/>
        <end position="787"/>
    </location>
</feature>
<dbReference type="InterPro" id="IPR000195">
    <property type="entry name" value="Rab-GAP-TBC_dom"/>
</dbReference>
<feature type="compositionally biased region" description="Basic and acidic residues" evidence="1">
    <location>
        <begin position="491"/>
        <end position="501"/>
    </location>
</feature>
<evidence type="ECO:0000256" key="1">
    <source>
        <dbReference type="SAM" id="MobiDB-lite"/>
    </source>
</evidence>
<feature type="compositionally biased region" description="Polar residues" evidence="1">
    <location>
        <begin position="551"/>
        <end position="561"/>
    </location>
</feature>
<reference evidence="3 4" key="1">
    <citation type="submission" date="2016-06" db="EMBL/GenBank/DDBJ databases">
        <title>Living apart together: crosstalk between the core and supernumerary genomes in a fungal plant pathogen.</title>
        <authorList>
            <person name="Vanheule A."/>
            <person name="Audenaert K."/>
            <person name="Warris S."/>
            <person name="Van De Geest H."/>
            <person name="Schijlen E."/>
            <person name="Hofte M."/>
            <person name="De Saeger S."/>
            <person name="Haesaert G."/>
            <person name="Waalwijk C."/>
            <person name="Van Der Lee T."/>
        </authorList>
    </citation>
    <scope>NUCLEOTIDE SEQUENCE [LARGE SCALE GENOMIC DNA]</scope>
    <source>
        <strain evidence="3 4">2516</strain>
    </source>
</reference>
<dbReference type="PROSITE" id="PS50086">
    <property type="entry name" value="TBC_RABGAP"/>
    <property type="match status" value="1"/>
</dbReference>
<feature type="compositionally biased region" description="Basic and acidic residues" evidence="1">
    <location>
        <begin position="1104"/>
        <end position="1114"/>
    </location>
</feature>
<feature type="region of interest" description="Disordered" evidence="1">
    <location>
        <begin position="1225"/>
        <end position="1261"/>
    </location>
</feature>
<feature type="domain" description="Rab-GAP TBC" evidence="2">
    <location>
        <begin position="1370"/>
        <end position="1577"/>
    </location>
</feature>
<dbReference type="SUPFAM" id="SSF47923">
    <property type="entry name" value="Ypt/Rab-GAP domain of gyp1p"/>
    <property type="match status" value="2"/>
</dbReference>